<keyword evidence="4" id="KW-1185">Reference proteome</keyword>
<accession>A0A2N5TAQ8</accession>
<dbReference type="EMBL" id="PGCI01000659">
    <property type="protein sequence ID" value="PLW22593.1"/>
    <property type="molecule type" value="Genomic_DNA"/>
</dbReference>
<sequence>MGKGSATGVAQLDGQLGHSWSNSMATPVHRPGHRVVWPSAVIKVHQLGDRRQVAPAWLSHQELDGRLGHHELDDQLGHQAGQTQLSQGLFSQLTNTQAGGWYSLVTEPAIKLTEISNLKRKQSFSYGGTS</sequence>
<name>A0A2N5TAQ8_9BASI</name>
<proteinExistence type="predicted"/>
<dbReference type="Proteomes" id="UP000235392">
    <property type="component" value="Unassembled WGS sequence"/>
</dbReference>
<evidence type="ECO:0000313" key="1">
    <source>
        <dbReference type="EMBL" id="PLW22593.1"/>
    </source>
</evidence>
<organism evidence="1 5">
    <name type="scientific">Puccinia coronata f. sp. avenae</name>
    <dbReference type="NCBI Taxonomy" id="200324"/>
    <lineage>
        <taxon>Eukaryota</taxon>
        <taxon>Fungi</taxon>
        <taxon>Dikarya</taxon>
        <taxon>Basidiomycota</taxon>
        <taxon>Pucciniomycotina</taxon>
        <taxon>Pucciniomycetes</taxon>
        <taxon>Pucciniales</taxon>
        <taxon>Pucciniaceae</taxon>
        <taxon>Puccinia</taxon>
    </lineage>
</organism>
<evidence type="ECO:0000313" key="3">
    <source>
        <dbReference type="EMBL" id="PLW54215.1"/>
    </source>
</evidence>
<comment type="caution">
    <text evidence="1">The sequence shown here is derived from an EMBL/GenBank/DDBJ whole genome shotgun (WGS) entry which is preliminary data.</text>
</comment>
<reference evidence="4 5" key="1">
    <citation type="submission" date="2017-11" db="EMBL/GenBank/DDBJ databases">
        <title>De novo assembly and phasing of dikaryotic genomes from two isolates of Puccinia coronata f. sp. avenae, the causal agent of oat crown rust.</title>
        <authorList>
            <person name="Miller M.E."/>
            <person name="Zhang Y."/>
            <person name="Omidvar V."/>
            <person name="Sperschneider J."/>
            <person name="Schwessinger B."/>
            <person name="Raley C."/>
            <person name="Palmer J.M."/>
            <person name="Garnica D."/>
            <person name="Upadhyaya N."/>
            <person name="Rathjen J."/>
            <person name="Taylor J.M."/>
            <person name="Park R.F."/>
            <person name="Dodds P.N."/>
            <person name="Hirsch C.D."/>
            <person name="Kianian S.F."/>
            <person name="Figueroa M."/>
        </authorList>
    </citation>
    <scope>NUCLEOTIDE SEQUENCE [LARGE SCALE GENOMIC DNA]</scope>
    <source>
        <strain evidence="3">12NC29</strain>
        <strain evidence="1">12SD80</strain>
    </source>
</reference>
<gene>
    <name evidence="3" type="ORF">PCANC_04510</name>
    <name evidence="2" type="ORF">PCASD_05672</name>
    <name evidence="1" type="ORF">PCASD_14009</name>
</gene>
<evidence type="ECO:0000313" key="5">
    <source>
        <dbReference type="Proteomes" id="UP000235392"/>
    </source>
</evidence>
<dbReference type="AlphaFoldDB" id="A0A2N5TAQ8"/>
<evidence type="ECO:0000313" key="2">
    <source>
        <dbReference type="EMBL" id="PLW41765.1"/>
    </source>
</evidence>
<protein>
    <submittedName>
        <fullName evidence="1">Uncharacterized protein</fullName>
    </submittedName>
</protein>
<dbReference type="EMBL" id="PGCI01000086">
    <property type="protein sequence ID" value="PLW41765.1"/>
    <property type="molecule type" value="Genomic_DNA"/>
</dbReference>
<dbReference type="Proteomes" id="UP000235388">
    <property type="component" value="Unassembled WGS sequence"/>
</dbReference>
<dbReference type="EMBL" id="PGCJ01000049">
    <property type="protein sequence ID" value="PLW54215.1"/>
    <property type="molecule type" value="Genomic_DNA"/>
</dbReference>
<evidence type="ECO:0000313" key="4">
    <source>
        <dbReference type="Proteomes" id="UP000235388"/>
    </source>
</evidence>